<name>A0A2P6MP13_9EUKA</name>
<reference evidence="1 2" key="1">
    <citation type="journal article" date="2018" name="Genome Biol. Evol.">
        <title>Multiple Roots of Fruiting Body Formation in Amoebozoa.</title>
        <authorList>
            <person name="Hillmann F."/>
            <person name="Forbes G."/>
            <person name="Novohradska S."/>
            <person name="Ferling I."/>
            <person name="Riege K."/>
            <person name="Groth M."/>
            <person name="Westermann M."/>
            <person name="Marz M."/>
            <person name="Spaller T."/>
            <person name="Winckler T."/>
            <person name="Schaap P."/>
            <person name="Glockner G."/>
        </authorList>
    </citation>
    <scope>NUCLEOTIDE SEQUENCE [LARGE SCALE GENOMIC DNA]</scope>
    <source>
        <strain evidence="1 2">Jena</strain>
    </source>
</reference>
<evidence type="ECO:0000313" key="1">
    <source>
        <dbReference type="EMBL" id="PRP73458.1"/>
    </source>
</evidence>
<accession>A0A2P6MP13</accession>
<organism evidence="1 2">
    <name type="scientific">Planoprotostelium fungivorum</name>
    <dbReference type="NCBI Taxonomy" id="1890364"/>
    <lineage>
        <taxon>Eukaryota</taxon>
        <taxon>Amoebozoa</taxon>
        <taxon>Evosea</taxon>
        <taxon>Variosea</taxon>
        <taxon>Cavosteliida</taxon>
        <taxon>Cavosteliaceae</taxon>
        <taxon>Planoprotostelium</taxon>
    </lineage>
</organism>
<dbReference type="InParanoid" id="A0A2P6MP13"/>
<dbReference type="AlphaFoldDB" id="A0A2P6MP13"/>
<protein>
    <submittedName>
        <fullName evidence="1">Uncharacterized protein</fullName>
    </submittedName>
</protein>
<keyword evidence="2" id="KW-1185">Reference proteome</keyword>
<proteinExistence type="predicted"/>
<gene>
    <name evidence="1" type="ORF">PROFUN_02467</name>
</gene>
<dbReference type="Proteomes" id="UP000241769">
    <property type="component" value="Unassembled WGS sequence"/>
</dbReference>
<sequence length="69" mass="7845">MLAALPAISNCKKTELTWILKYDLVFLRAFLTTILNPSVRNAFTSYRYVDGGHLPDYNEHSEANKSLVL</sequence>
<evidence type="ECO:0000313" key="2">
    <source>
        <dbReference type="Proteomes" id="UP000241769"/>
    </source>
</evidence>
<dbReference type="EMBL" id="MDYQ01000599">
    <property type="protein sequence ID" value="PRP73458.1"/>
    <property type="molecule type" value="Genomic_DNA"/>
</dbReference>
<comment type="caution">
    <text evidence="1">The sequence shown here is derived from an EMBL/GenBank/DDBJ whole genome shotgun (WGS) entry which is preliminary data.</text>
</comment>